<dbReference type="OrthoDB" id="272681at2759"/>
<dbReference type="PANTHER" id="PTHR36978:SF4">
    <property type="entry name" value="P-LOOP CONTAINING NUCLEOSIDE TRIPHOSPHATE HYDROLASE PROTEIN"/>
    <property type="match status" value="1"/>
</dbReference>
<name>A0A504Z630_FASGI</name>
<dbReference type="Proteomes" id="UP000316759">
    <property type="component" value="Unassembled WGS sequence"/>
</dbReference>
<dbReference type="STRING" id="46835.A0A504Z630"/>
<sequence length="272" mass="31595">MVDIWSPLIEMAFEVIQFANEQPLFKMSNDGTATLLVIGAGLGRTGTKSLKDALEVLYQKPCYHMSELTRKHPDHAELWLGLFEQLEQDPESELPEEVLKKIFQGYSLTTDYPACSVYKQLMRIYPEAKIVLTVRDPSRWIESVRETIWSKESLLKKYMFDQVIKIILPAKFSQMATHAVQYSMGPNVDLNDDEQMIQGFIRWNSQVKQVVPTDRLLIFEVKDGWEPLCTFLNKPIPDHPFPHVNDRAQLKSRFRQYYIKSLCQIIPPMLVI</sequence>
<dbReference type="Gene3D" id="3.40.50.300">
    <property type="entry name" value="P-loop containing nucleotide triphosphate hydrolases"/>
    <property type="match status" value="1"/>
</dbReference>
<protein>
    <submittedName>
        <fullName evidence="1">Cell wall integrity and stress response component 1</fullName>
    </submittedName>
</protein>
<evidence type="ECO:0000313" key="2">
    <source>
        <dbReference type="Proteomes" id="UP000316759"/>
    </source>
</evidence>
<dbReference type="SUPFAM" id="SSF52540">
    <property type="entry name" value="P-loop containing nucleoside triphosphate hydrolases"/>
    <property type="match status" value="1"/>
</dbReference>
<evidence type="ECO:0000313" key="1">
    <source>
        <dbReference type="EMBL" id="TPP64880.1"/>
    </source>
</evidence>
<organism evidence="1 2">
    <name type="scientific">Fasciola gigantica</name>
    <name type="common">Giant liver fluke</name>
    <dbReference type="NCBI Taxonomy" id="46835"/>
    <lineage>
        <taxon>Eukaryota</taxon>
        <taxon>Metazoa</taxon>
        <taxon>Spiralia</taxon>
        <taxon>Lophotrochozoa</taxon>
        <taxon>Platyhelminthes</taxon>
        <taxon>Trematoda</taxon>
        <taxon>Digenea</taxon>
        <taxon>Plagiorchiida</taxon>
        <taxon>Echinostomata</taxon>
        <taxon>Echinostomatoidea</taxon>
        <taxon>Fasciolidae</taxon>
        <taxon>Fasciola</taxon>
    </lineage>
</organism>
<dbReference type="AlphaFoldDB" id="A0A504Z630"/>
<dbReference type="InterPro" id="IPR027417">
    <property type="entry name" value="P-loop_NTPase"/>
</dbReference>
<proteinExistence type="predicted"/>
<reference evidence="1 2" key="1">
    <citation type="submission" date="2019-04" db="EMBL/GenBank/DDBJ databases">
        <title>Annotation for the trematode Fasciola gigantica.</title>
        <authorList>
            <person name="Choi Y.-J."/>
        </authorList>
    </citation>
    <scope>NUCLEOTIDE SEQUENCE [LARGE SCALE GENOMIC DNA]</scope>
    <source>
        <strain evidence="1">Uganda_cow_1</strain>
    </source>
</reference>
<dbReference type="Pfam" id="PF17784">
    <property type="entry name" value="Sulfotransfer_4"/>
    <property type="match status" value="1"/>
</dbReference>
<gene>
    <name evidence="1" type="ORF">FGIG_01021</name>
</gene>
<dbReference type="EMBL" id="SUNJ01003938">
    <property type="protein sequence ID" value="TPP64880.1"/>
    <property type="molecule type" value="Genomic_DNA"/>
</dbReference>
<comment type="caution">
    <text evidence="1">The sequence shown here is derived from an EMBL/GenBank/DDBJ whole genome shotgun (WGS) entry which is preliminary data.</text>
</comment>
<dbReference type="InterPro" id="IPR040632">
    <property type="entry name" value="Sulfotransfer_4"/>
</dbReference>
<keyword evidence="2" id="KW-1185">Reference proteome</keyword>
<dbReference type="PANTHER" id="PTHR36978">
    <property type="entry name" value="P-LOOP CONTAINING NUCLEOTIDE TRIPHOSPHATE HYDROLASE"/>
    <property type="match status" value="1"/>
</dbReference>
<accession>A0A504Z630</accession>